<organism evidence="7 8">
    <name type="scientific">Pedobacter metabolipauper</name>
    <dbReference type="NCBI Taxonomy" id="425513"/>
    <lineage>
        <taxon>Bacteria</taxon>
        <taxon>Pseudomonadati</taxon>
        <taxon>Bacteroidota</taxon>
        <taxon>Sphingobacteriia</taxon>
        <taxon>Sphingobacteriales</taxon>
        <taxon>Sphingobacteriaceae</taxon>
        <taxon>Pedobacter</taxon>
    </lineage>
</organism>
<evidence type="ECO:0000256" key="4">
    <source>
        <dbReference type="PIRSR" id="PIRSR603782-2"/>
    </source>
</evidence>
<dbReference type="GO" id="GO:0046872">
    <property type="term" value="F:metal ion binding"/>
    <property type="evidence" value="ECO:0007669"/>
    <property type="project" value="UniProtKB-KW"/>
</dbReference>
<dbReference type="AlphaFoldDB" id="A0A4R6SZ09"/>
<accession>A0A4R6SZ09</accession>
<evidence type="ECO:0000256" key="5">
    <source>
        <dbReference type="SAM" id="SignalP"/>
    </source>
</evidence>
<dbReference type="OrthoDB" id="9811998at2"/>
<feature type="domain" description="Thioredoxin" evidence="6">
    <location>
        <begin position="49"/>
        <end position="209"/>
    </location>
</feature>
<keyword evidence="3" id="KW-0479">Metal-binding</keyword>
<dbReference type="RefSeq" id="WP_133574379.1">
    <property type="nucleotide sequence ID" value="NZ_SNYC01000003.1"/>
</dbReference>
<dbReference type="Gene3D" id="3.40.30.10">
    <property type="entry name" value="Glutaredoxin"/>
    <property type="match status" value="1"/>
</dbReference>
<keyword evidence="2 3" id="KW-0186">Copper</keyword>
<evidence type="ECO:0000256" key="2">
    <source>
        <dbReference type="ARBA" id="ARBA00023008"/>
    </source>
</evidence>
<dbReference type="Pfam" id="PF02630">
    <property type="entry name" value="SCO1-SenC"/>
    <property type="match status" value="1"/>
</dbReference>
<feature type="binding site" evidence="3">
    <location>
        <position position="175"/>
    </location>
    <ligand>
        <name>Cu cation</name>
        <dbReference type="ChEBI" id="CHEBI:23378"/>
    </ligand>
</feature>
<evidence type="ECO:0000313" key="7">
    <source>
        <dbReference type="EMBL" id="TDQ11297.1"/>
    </source>
</evidence>
<dbReference type="CDD" id="cd02968">
    <property type="entry name" value="SCO"/>
    <property type="match status" value="1"/>
</dbReference>
<dbReference type="PROSITE" id="PS51257">
    <property type="entry name" value="PROKAR_LIPOPROTEIN"/>
    <property type="match status" value="1"/>
</dbReference>
<comment type="caution">
    <text evidence="7">The sequence shown here is derived from an EMBL/GenBank/DDBJ whole genome shotgun (WGS) entry which is preliminary data.</text>
</comment>
<proteinExistence type="inferred from homology"/>
<name>A0A4R6SZ09_9SPHI</name>
<dbReference type="PROSITE" id="PS51352">
    <property type="entry name" value="THIOREDOXIN_2"/>
    <property type="match status" value="1"/>
</dbReference>
<dbReference type="InterPro" id="IPR036249">
    <property type="entry name" value="Thioredoxin-like_sf"/>
</dbReference>
<evidence type="ECO:0000256" key="3">
    <source>
        <dbReference type="PIRSR" id="PIRSR603782-1"/>
    </source>
</evidence>
<feature type="chain" id="PRO_5020946705" evidence="5">
    <location>
        <begin position="25"/>
        <end position="216"/>
    </location>
</feature>
<dbReference type="PANTHER" id="PTHR12151:SF25">
    <property type="entry name" value="LINALOOL DEHYDRATASE_ISOMERASE DOMAIN-CONTAINING PROTEIN"/>
    <property type="match status" value="1"/>
</dbReference>
<comment type="similarity">
    <text evidence="1">Belongs to the SCO1/2 family.</text>
</comment>
<feature type="disulfide bond" description="Redox-active" evidence="4">
    <location>
        <begin position="87"/>
        <end position="91"/>
    </location>
</feature>
<evidence type="ECO:0000259" key="6">
    <source>
        <dbReference type="PROSITE" id="PS51352"/>
    </source>
</evidence>
<gene>
    <name evidence="7" type="ORF">ATK78_0415</name>
</gene>
<evidence type="ECO:0000313" key="8">
    <source>
        <dbReference type="Proteomes" id="UP000295620"/>
    </source>
</evidence>
<dbReference type="InterPro" id="IPR013766">
    <property type="entry name" value="Thioredoxin_domain"/>
</dbReference>
<feature type="binding site" evidence="3">
    <location>
        <position position="91"/>
    </location>
    <ligand>
        <name>Cu cation</name>
        <dbReference type="ChEBI" id="CHEBI:23378"/>
    </ligand>
</feature>
<dbReference type="Proteomes" id="UP000295620">
    <property type="component" value="Unassembled WGS sequence"/>
</dbReference>
<keyword evidence="4" id="KW-1015">Disulfide bond</keyword>
<dbReference type="PANTHER" id="PTHR12151">
    <property type="entry name" value="ELECTRON TRANSPORT PROTIN SCO1/SENC FAMILY MEMBER"/>
    <property type="match status" value="1"/>
</dbReference>
<feature type="signal peptide" evidence="5">
    <location>
        <begin position="1"/>
        <end position="24"/>
    </location>
</feature>
<keyword evidence="5" id="KW-0732">Signal</keyword>
<reference evidence="7 8" key="1">
    <citation type="submission" date="2019-03" db="EMBL/GenBank/DDBJ databases">
        <title>Genomic Encyclopedia of Archaeal and Bacterial Type Strains, Phase II (KMG-II): from individual species to whole genera.</title>
        <authorList>
            <person name="Goeker M."/>
        </authorList>
    </citation>
    <scope>NUCLEOTIDE SEQUENCE [LARGE SCALE GENOMIC DNA]</scope>
    <source>
        <strain evidence="7 8">DSM 19035</strain>
    </source>
</reference>
<feature type="binding site" evidence="3">
    <location>
        <position position="87"/>
    </location>
    <ligand>
        <name>Cu cation</name>
        <dbReference type="ChEBI" id="CHEBI:23378"/>
    </ligand>
</feature>
<dbReference type="InterPro" id="IPR003782">
    <property type="entry name" value="SCO1/SenC"/>
</dbReference>
<evidence type="ECO:0000256" key="1">
    <source>
        <dbReference type="ARBA" id="ARBA00010996"/>
    </source>
</evidence>
<protein>
    <submittedName>
        <fullName evidence="7">Protein SCO1/2</fullName>
    </submittedName>
</protein>
<sequence length="216" mass="25130">MKSRAYLFYTLLSCFILLFSACQENRKLPVYGQREAITVKNPDGSTSIDTLYQSIPAFRFLNQDSVYIDNATFKDKIYIADFFFTSCSGICPVMHRNMKDIYEKYKDNPKVMFLSHTIDFKYDKPNVLKRYAKKLGVNTSKWQFAYGEKEPVYQLAKDYLVAVFEDSKEKENYVHEGYLILVDQQKHIRGAYDGTNPDQVAQLLKDLPVLLAEDNK</sequence>
<dbReference type="SUPFAM" id="SSF52833">
    <property type="entry name" value="Thioredoxin-like"/>
    <property type="match status" value="1"/>
</dbReference>
<keyword evidence="8" id="KW-1185">Reference proteome</keyword>
<dbReference type="EMBL" id="SNYC01000003">
    <property type="protein sequence ID" value="TDQ11297.1"/>
    <property type="molecule type" value="Genomic_DNA"/>
</dbReference>